<gene>
    <name evidence="1" type="ORF">ERS852450_02974</name>
</gene>
<evidence type="ECO:0000313" key="2">
    <source>
        <dbReference type="Proteomes" id="UP000095679"/>
    </source>
</evidence>
<accession>A0A174K808</accession>
<dbReference type="RefSeq" id="WP_055299821.1">
    <property type="nucleotide sequence ID" value="NZ_BLYK01000040.1"/>
</dbReference>
<dbReference type="Proteomes" id="UP000095679">
    <property type="component" value="Unassembled WGS sequence"/>
</dbReference>
<sequence length="114" mass="13452">MRSKGYFTSRLTKSYDYFSLPDGTADVFIYDLNSVEEVTQKCEENEFVQFRYDMNEFNVDSSMVTQEMIAADPAKYLDYEPEREKTALEMIAEVKEENNMLKECLLEMSELVYQ</sequence>
<reference evidence="1 2" key="1">
    <citation type="submission" date="2015-09" db="EMBL/GenBank/DDBJ databases">
        <authorList>
            <consortium name="Pathogen Informatics"/>
        </authorList>
    </citation>
    <scope>NUCLEOTIDE SEQUENCE [LARGE SCALE GENOMIC DNA]</scope>
    <source>
        <strain evidence="1 2">2789STDY5834835</strain>
    </source>
</reference>
<name>A0A174K808_9FIRM</name>
<evidence type="ECO:0000313" key="1">
    <source>
        <dbReference type="EMBL" id="CUP05898.1"/>
    </source>
</evidence>
<protein>
    <submittedName>
        <fullName evidence="1">Uncharacterized protein</fullName>
    </submittedName>
</protein>
<proteinExistence type="predicted"/>
<organism evidence="1 2">
    <name type="scientific">Anaerobutyricum hallii</name>
    <dbReference type="NCBI Taxonomy" id="39488"/>
    <lineage>
        <taxon>Bacteria</taxon>
        <taxon>Bacillati</taxon>
        <taxon>Bacillota</taxon>
        <taxon>Clostridia</taxon>
        <taxon>Lachnospirales</taxon>
        <taxon>Lachnospiraceae</taxon>
        <taxon>Anaerobutyricum</taxon>
    </lineage>
</organism>
<dbReference type="AlphaFoldDB" id="A0A174K808"/>
<dbReference type="EMBL" id="CYZL01000039">
    <property type="protein sequence ID" value="CUP05898.1"/>
    <property type="molecule type" value="Genomic_DNA"/>
</dbReference>